<evidence type="ECO:0000259" key="7">
    <source>
        <dbReference type="Pfam" id="PF06271"/>
    </source>
</evidence>
<feature type="domain" description="RDD" evidence="7">
    <location>
        <begin position="159"/>
        <end position="238"/>
    </location>
</feature>
<keyword evidence="4 6" id="KW-1133">Transmembrane helix</keyword>
<dbReference type="Pfam" id="PF06271">
    <property type="entry name" value="RDD"/>
    <property type="match status" value="1"/>
</dbReference>
<evidence type="ECO:0000256" key="2">
    <source>
        <dbReference type="ARBA" id="ARBA00022475"/>
    </source>
</evidence>
<sequence length="249" mass="28069">MAALFYYQRGQVIVFKGGNERVVMFGDMPDESPYAGFWRRWLAFMLDLVLFGVVTFGLGMADDALFSGEFGFASPVILETEIFREVTERDPETGADIDVTVSREVRQYGWGDTAVWRVIERRWQNRDERGFLSTETDTAREMLSASGRTEGRFDSAGDLILLALFVFYWLGAELSPLRATPGKALLGLTLTDKNGEKPSLVQTVIRNLIKWISLPFWLPFIVIGLTRHKQGLHDMAAGTYVVKRRALAG</sequence>
<dbReference type="Proteomes" id="UP000256845">
    <property type="component" value="Unassembled WGS sequence"/>
</dbReference>
<dbReference type="PANTHER" id="PTHR36115">
    <property type="entry name" value="PROLINE-RICH ANTIGEN HOMOLOG-RELATED"/>
    <property type="match status" value="1"/>
</dbReference>
<evidence type="ECO:0000256" key="4">
    <source>
        <dbReference type="ARBA" id="ARBA00022989"/>
    </source>
</evidence>
<evidence type="ECO:0000256" key="3">
    <source>
        <dbReference type="ARBA" id="ARBA00022692"/>
    </source>
</evidence>
<keyword evidence="2" id="KW-1003">Cell membrane</keyword>
<keyword evidence="3 6" id="KW-0812">Transmembrane</keyword>
<dbReference type="EMBL" id="QRDW01000001">
    <property type="protein sequence ID" value="RED53476.1"/>
    <property type="molecule type" value="Genomic_DNA"/>
</dbReference>
<evidence type="ECO:0000256" key="6">
    <source>
        <dbReference type="SAM" id="Phobius"/>
    </source>
</evidence>
<evidence type="ECO:0000313" key="9">
    <source>
        <dbReference type="Proteomes" id="UP000256845"/>
    </source>
</evidence>
<dbReference type="InterPro" id="IPR010432">
    <property type="entry name" value="RDD"/>
</dbReference>
<dbReference type="InterPro" id="IPR051791">
    <property type="entry name" value="Pra-immunoreactive"/>
</dbReference>
<accession>A0A3D9HX45</accession>
<evidence type="ECO:0000256" key="5">
    <source>
        <dbReference type="ARBA" id="ARBA00023136"/>
    </source>
</evidence>
<keyword evidence="9" id="KW-1185">Reference proteome</keyword>
<protein>
    <submittedName>
        <fullName evidence="8">RDD family protein</fullName>
    </submittedName>
</protein>
<dbReference type="GO" id="GO:0005886">
    <property type="term" value="C:plasma membrane"/>
    <property type="evidence" value="ECO:0007669"/>
    <property type="project" value="UniProtKB-SubCell"/>
</dbReference>
<comment type="subcellular location">
    <subcellularLocation>
        <location evidence="1">Cell membrane</location>
        <topology evidence="1">Multi-pass membrane protein</topology>
    </subcellularLocation>
</comment>
<keyword evidence="5 6" id="KW-0472">Membrane</keyword>
<reference evidence="8 9" key="1">
    <citation type="submission" date="2018-07" db="EMBL/GenBank/DDBJ databases">
        <title>Genomic Encyclopedia of Type Strains, Phase III (KMG-III): the genomes of soil and plant-associated and newly described type strains.</title>
        <authorList>
            <person name="Whitman W."/>
        </authorList>
    </citation>
    <scope>NUCLEOTIDE SEQUENCE [LARGE SCALE GENOMIC DNA]</scope>
    <source>
        <strain evidence="8 9">CECT 8488</strain>
    </source>
</reference>
<feature type="transmembrane region" description="Helical" evidence="6">
    <location>
        <begin position="41"/>
        <end position="61"/>
    </location>
</feature>
<gene>
    <name evidence="8" type="ORF">DFP90_101265</name>
</gene>
<name>A0A3D9HX45_9PROT</name>
<dbReference type="AlphaFoldDB" id="A0A3D9HX45"/>
<evidence type="ECO:0000313" key="8">
    <source>
        <dbReference type="EMBL" id="RED53476.1"/>
    </source>
</evidence>
<proteinExistence type="predicted"/>
<comment type="caution">
    <text evidence="8">The sequence shown here is derived from an EMBL/GenBank/DDBJ whole genome shotgun (WGS) entry which is preliminary data.</text>
</comment>
<dbReference type="PANTHER" id="PTHR36115:SF4">
    <property type="entry name" value="MEMBRANE PROTEIN"/>
    <property type="match status" value="1"/>
</dbReference>
<evidence type="ECO:0000256" key="1">
    <source>
        <dbReference type="ARBA" id="ARBA00004651"/>
    </source>
</evidence>
<organism evidence="8 9">
    <name type="scientific">Aestuariispira insulae</name>
    <dbReference type="NCBI Taxonomy" id="1461337"/>
    <lineage>
        <taxon>Bacteria</taxon>
        <taxon>Pseudomonadati</taxon>
        <taxon>Pseudomonadota</taxon>
        <taxon>Alphaproteobacteria</taxon>
        <taxon>Rhodospirillales</taxon>
        <taxon>Kiloniellaceae</taxon>
        <taxon>Aestuariispira</taxon>
    </lineage>
</organism>